<evidence type="ECO:0000256" key="1">
    <source>
        <dbReference type="ARBA" id="ARBA00022670"/>
    </source>
</evidence>
<evidence type="ECO:0000256" key="2">
    <source>
        <dbReference type="ARBA" id="ARBA00022679"/>
    </source>
</evidence>
<dbReference type="InterPro" id="IPR043502">
    <property type="entry name" value="DNA/RNA_pol_sf"/>
</dbReference>
<keyword evidence="4" id="KW-0540">Nuclease</keyword>
<dbReference type="AlphaFoldDB" id="A0A225UV47"/>
<dbReference type="OrthoDB" id="121516at2759"/>
<evidence type="ECO:0000256" key="8">
    <source>
        <dbReference type="ARBA" id="ARBA00022918"/>
    </source>
</evidence>
<dbReference type="EMBL" id="NBNE01011391">
    <property type="protein sequence ID" value="OWY96628.1"/>
    <property type="molecule type" value="Genomic_DNA"/>
</dbReference>
<protein>
    <recommendedName>
        <fullName evidence="9">Reverse transcriptase RNase H-like domain-containing protein</fullName>
    </recommendedName>
</protein>
<evidence type="ECO:0000313" key="10">
    <source>
        <dbReference type="EMBL" id="OWY96628.1"/>
    </source>
</evidence>
<evidence type="ECO:0000313" key="11">
    <source>
        <dbReference type="Proteomes" id="UP000198211"/>
    </source>
</evidence>
<dbReference type="PANTHER" id="PTHR33064">
    <property type="entry name" value="POL PROTEIN"/>
    <property type="match status" value="1"/>
</dbReference>
<dbReference type="Proteomes" id="UP000198211">
    <property type="component" value="Unassembled WGS sequence"/>
</dbReference>
<sequence length="112" mass="12997">MLKQKVVDAPILRHFDRTKEVHIMLFANEWALSTTLLQLHEDKLHPVLKDAKMNCHPAEKEVIALLLLLKTCYIQLAGRTLHVYTRLSTLERITKSKSLFRRAVQWAVLLSP</sequence>
<keyword evidence="3" id="KW-0548">Nucleotidyltransferase</keyword>
<dbReference type="SUPFAM" id="SSF56672">
    <property type="entry name" value="DNA/RNA polymerases"/>
    <property type="match status" value="1"/>
</dbReference>
<keyword evidence="8" id="KW-0695">RNA-directed DNA polymerase</keyword>
<dbReference type="InterPro" id="IPR041373">
    <property type="entry name" value="RT_RNaseH"/>
</dbReference>
<evidence type="ECO:0000256" key="4">
    <source>
        <dbReference type="ARBA" id="ARBA00022722"/>
    </source>
</evidence>
<proteinExistence type="predicted"/>
<keyword evidence="6" id="KW-0255">Endonuclease</keyword>
<dbReference type="Pfam" id="PF17917">
    <property type="entry name" value="RT_RNaseH"/>
    <property type="match status" value="1"/>
</dbReference>
<evidence type="ECO:0000259" key="9">
    <source>
        <dbReference type="Pfam" id="PF17917"/>
    </source>
</evidence>
<keyword evidence="7" id="KW-0378">Hydrolase</keyword>
<keyword evidence="5" id="KW-0064">Aspartyl protease</keyword>
<feature type="domain" description="Reverse transcriptase RNase H-like" evidence="9">
    <location>
        <begin position="16"/>
        <end position="111"/>
    </location>
</feature>
<keyword evidence="2" id="KW-0808">Transferase</keyword>
<keyword evidence="11" id="KW-1185">Reference proteome</keyword>
<organism evidence="10 11">
    <name type="scientific">Phytophthora megakarya</name>
    <dbReference type="NCBI Taxonomy" id="4795"/>
    <lineage>
        <taxon>Eukaryota</taxon>
        <taxon>Sar</taxon>
        <taxon>Stramenopiles</taxon>
        <taxon>Oomycota</taxon>
        <taxon>Peronosporomycetes</taxon>
        <taxon>Peronosporales</taxon>
        <taxon>Peronosporaceae</taxon>
        <taxon>Phytophthora</taxon>
    </lineage>
</organism>
<comment type="caution">
    <text evidence="10">The sequence shown here is derived from an EMBL/GenBank/DDBJ whole genome shotgun (WGS) entry which is preliminary data.</text>
</comment>
<accession>A0A225UV47</accession>
<evidence type="ECO:0000256" key="5">
    <source>
        <dbReference type="ARBA" id="ARBA00022750"/>
    </source>
</evidence>
<keyword evidence="1" id="KW-0645">Protease</keyword>
<name>A0A225UV47_9STRA</name>
<evidence type="ECO:0000256" key="3">
    <source>
        <dbReference type="ARBA" id="ARBA00022695"/>
    </source>
</evidence>
<dbReference type="InterPro" id="IPR051320">
    <property type="entry name" value="Viral_Replic_Matur_Polypro"/>
</dbReference>
<evidence type="ECO:0000256" key="7">
    <source>
        <dbReference type="ARBA" id="ARBA00022801"/>
    </source>
</evidence>
<evidence type="ECO:0000256" key="6">
    <source>
        <dbReference type="ARBA" id="ARBA00022759"/>
    </source>
</evidence>
<gene>
    <name evidence="10" type="ORF">PHMEG_00033060</name>
</gene>
<dbReference type="PANTHER" id="PTHR33064:SF37">
    <property type="entry name" value="RIBONUCLEASE H"/>
    <property type="match status" value="1"/>
</dbReference>
<reference evidence="11" key="1">
    <citation type="submission" date="2017-03" db="EMBL/GenBank/DDBJ databases">
        <title>Phytopthora megakarya and P. palmivora, two closely related causual agents of cacao black pod achieved similar genome size and gene model numbers by different mechanisms.</title>
        <authorList>
            <person name="Ali S."/>
            <person name="Shao J."/>
            <person name="Larry D.J."/>
            <person name="Kronmiller B."/>
            <person name="Shen D."/>
            <person name="Strem M.D."/>
            <person name="Melnick R.L."/>
            <person name="Guiltinan M.J."/>
            <person name="Tyler B.M."/>
            <person name="Meinhardt L.W."/>
            <person name="Bailey B.A."/>
        </authorList>
    </citation>
    <scope>NUCLEOTIDE SEQUENCE [LARGE SCALE GENOMIC DNA]</scope>
    <source>
        <strain evidence="11">zdho120</strain>
    </source>
</reference>